<evidence type="ECO:0000256" key="7">
    <source>
        <dbReference type="PROSITE-ProRule" id="PRU00277"/>
    </source>
</evidence>
<gene>
    <name evidence="11" type="ORF">AKO1_004129</name>
</gene>
<comment type="catalytic activity">
    <reaction evidence="1 7">
        <text>[protein]-peptidylproline (omega=180) = [protein]-peptidylproline (omega=0)</text>
        <dbReference type="Rhea" id="RHEA:16237"/>
        <dbReference type="Rhea" id="RHEA-COMP:10747"/>
        <dbReference type="Rhea" id="RHEA-COMP:10748"/>
        <dbReference type="ChEBI" id="CHEBI:83833"/>
        <dbReference type="ChEBI" id="CHEBI:83834"/>
        <dbReference type="EC" id="5.2.1.8"/>
    </reaction>
</comment>
<dbReference type="EC" id="5.2.1.8" evidence="2 7"/>
<dbReference type="InterPro" id="IPR046357">
    <property type="entry name" value="PPIase_dom_sf"/>
</dbReference>
<dbReference type="FunFam" id="3.10.50.40:FF:000025">
    <property type="entry name" value="Peptidylprolyl isomerase"/>
    <property type="match status" value="1"/>
</dbReference>
<dbReference type="Pfam" id="PF00254">
    <property type="entry name" value="FKBP_C"/>
    <property type="match status" value="1"/>
</dbReference>
<feature type="region of interest" description="Disordered" evidence="9">
    <location>
        <begin position="126"/>
        <end position="150"/>
    </location>
</feature>
<protein>
    <recommendedName>
        <fullName evidence="2 7">peptidylprolyl isomerase</fullName>
        <ecNumber evidence="2 7">5.2.1.8</ecNumber>
    </recommendedName>
</protein>
<dbReference type="InterPro" id="IPR011990">
    <property type="entry name" value="TPR-like_helical_dom_sf"/>
</dbReference>
<keyword evidence="3" id="KW-0677">Repeat</keyword>
<dbReference type="EMBL" id="JAOPGA020001346">
    <property type="protein sequence ID" value="KAL0487472.1"/>
    <property type="molecule type" value="Genomic_DNA"/>
</dbReference>
<dbReference type="SMART" id="SM00028">
    <property type="entry name" value="TPR"/>
    <property type="match status" value="3"/>
</dbReference>
<dbReference type="Gene3D" id="1.25.40.10">
    <property type="entry name" value="Tetratricopeptide repeat domain"/>
    <property type="match status" value="1"/>
</dbReference>
<feature type="domain" description="PPIase FKBP-type" evidence="10">
    <location>
        <begin position="33"/>
        <end position="120"/>
    </location>
</feature>
<dbReference type="Proteomes" id="UP001431209">
    <property type="component" value="Unassembled WGS sequence"/>
</dbReference>
<dbReference type="GO" id="GO:0003755">
    <property type="term" value="F:peptidyl-prolyl cis-trans isomerase activity"/>
    <property type="evidence" value="ECO:0007669"/>
    <property type="project" value="UniProtKB-KW"/>
</dbReference>
<dbReference type="PROSITE" id="PS50059">
    <property type="entry name" value="FKBP_PPIASE"/>
    <property type="match status" value="1"/>
</dbReference>
<dbReference type="Pfam" id="PF00515">
    <property type="entry name" value="TPR_1"/>
    <property type="match status" value="1"/>
</dbReference>
<dbReference type="PANTHER" id="PTHR46512">
    <property type="entry name" value="PEPTIDYLPROLYL ISOMERASE"/>
    <property type="match status" value="1"/>
</dbReference>
<sequence length="398" mass="44065">MSTQEDIINLTQDGGVTKKILVQGEGTDKPPKGSEVSVHYVGTLVNGTKFDSSRDRDDPFSFKLGQGQVIKGWDIGVATMLRNEKCVLTIKPEYGYGSRGQGSIPVNSTLIFEVELLDFEDEEDISEGGDKSIKKKSISKPEGDAETADTGDLVEIKYEVDGKSHSSTFTVGDGEVISALEIVAQNLTLNEKARFKVKKTNFALKNCEDQSSPNSVGLNAATRSLQSNFLEFTAECTSLKRSPANDLDDGKSVLDAVKAVKDEGNQKFKEQKYTAASRRYNTVIDLADRLESEQEKKEYKLLGHLNLAAVYNNQKNYTEAIKSCDEVLKIDQNNVKALFRRGQASNEGKDYEAAKKDLTRALEIEPNNAAVQKLLTTVKKNATEERNKEKKLYSNMFK</sequence>
<evidence type="ECO:0000256" key="2">
    <source>
        <dbReference type="ARBA" id="ARBA00013194"/>
    </source>
</evidence>
<dbReference type="SUPFAM" id="SSF48452">
    <property type="entry name" value="TPR-like"/>
    <property type="match status" value="1"/>
</dbReference>
<dbReference type="PANTHER" id="PTHR46512:SF1">
    <property type="entry name" value="PEPTIDYLPROLYL ISOMERASE"/>
    <property type="match status" value="1"/>
</dbReference>
<evidence type="ECO:0000256" key="8">
    <source>
        <dbReference type="PROSITE-ProRule" id="PRU00339"/>
    </source>
</evidence>
<dbReference type="PROSITE" id="PS50005">
    <property type="entry name" value="TPR"/>
    <property type="match status" value="2"/>
</dbReference>
<accession>A0AAW2ZC54</accession>
<dbReference type="Pfam" id="PF13181">
    <property type="entry name" value="TPR_8"/>
    <property type="match status" value="1"/>
</dbReference>
<comment type="caution">
    <text evidence="11">The sequence shown here is derived from an EMBL/GenBank/DDBJ whole genome shotgun (WGS) entry which is preliminary data.</text>
</comment>
<dbReference type="InterPro" id="IPR050754">
    <property type="entry name" value="FKBP4/5/8-like"/>
</dbReference>
<feature type="repeat" description="TPR" evidence="8">
    <location>
        <begin position="301"/>
        <end position="334"/>
    </location>
</feature>
<keyword evidence="4 8" id="KW-0802">TPR repeat</keyword>
<evidence type="ECO:0000256" key="9">
    <source>
        <dbReference type="SAM" id="MobiDB-lite"/>
    </source>
</evidence>
<evidence type="ECO:0000256" key="1">
    <source>
        <dbReference type="ARBA" id="ARBA00000971"/>
    </source>
</evidence>
<keyword evidence="5 7" id="KW-0697">Rotamase</keyword>
<organism evidence="11 12">
    <name type="scientific">Acrasis kona</name>
    <dbReference type="NCBI Taxonomy" id="1008807"/>
    <lineage>
        <taxon>Eukaryota</taxon>
        <taxon>Discoba</taxon>
        <taxon>Heterolobosea</taxon>
        <taxon>Tetramitia</taxon>
        <taxon>Eutetramitia</taxon>
        <taxon>Acrasidae</taxon>
        <taxon>Acrasis</taxon>
    </lineage>
</organism>
<dbReference type="InterPro" id="IPR001179">
    <property type="entry name" value="PPIase_FKBP_dom"/>
</dbReference>
<keyword evidence="12" id="KW-1185">Reference proteome</keyword>
<evidence type="ECO:0000256" key="5">
    <source>
        <dbReference type="ARBA" id="ARBA00023110"/>
    </source>
</evidence>
<evidence type="ECO:0000256" key="6">
    <source>
        <dbReference type="ARBA" id="ARBA00023235"/>
    </source>
</evidence>
<reference evidence="11 12" key="1">
    <citation type="submission" date="2024-03" db="EMBL/GenBank/DDBJ databases">
        <title>The Acrasis kona genome and developmental transcriptomes reveal deep origins of eukaryotic multicellular pathways.</title>
        <authorList>
            <person name="Sheikh S."/>
            <person name="Fu C.-J."/>
            <person name="Brown M.W."/>
            <person name="Baldauf S.L."/>
        </authorList>
    </citation>
    <scope>NUCLEOTIDE SEQUENCE [LARGE SCALE GENOMIC DNA]</scope>
    <source>
        <strain evidence="11 12">ATCC MYA-3509</strain>
    </source>
</reference>
<keyword evidence="6 7" id="KW-0413">Isomerase</keyword>
<dbReference type="Gene3D" id="3.10.50.40">
    <property type="match status" value="2"/>
</dbReference>
<dbReference type="SUPFAM" id="SSF54534">
    <property type="entry name" value="FKBP-like"/>
    <property type="match status" value="2"/>
</dbReference>
<name>A0AAW2ZC54_9EUKA</name>
<evidence type="ECO:0000313" key="11">
    <source>
        <dbReference type="EMBL" id="KAL0487472.1"/>
    </source>
</evidence>
<evidence type="ECO:0000313" key="12">
    <source>
        <dbReference type="Proteomes" id="UP001431209"/>
    </source>
</evidence>
<evidence type="ECO:0000256" key="4">
    <source>
        <dbReference type="ARBA" id="ARBA00022803"/>
    </source>
</evidence>
<proteinExistence type="predicted"/>
<dbReference type="AlphaFoldDB" id="A0AAW2ZC54"/>
<evidence type="ECO:0000259" key="10">
    <source>
        <dbReference type="PROSITE" id="PS50059"/>
    </source>
</evidence>
<feature type="repeat" description="TPR" evidence="8">
    <location>
        <begin position="335"/>
        <end position="368"/>
    </location>
</feature>
<dbReference type="InterPro" id="IPR019734">
    <property type="entry name" value="TPR_rpt"/>
</dbReference>
<evidence type="ECO:0000256" key="3">
    <source>
        <dbReference type="ARBA" id="ARBA00022737"/>
    </source>
</evidence>